<feature type="transmembrane region" description="Helical" evidence="1">
    <location>
        <begin position="138"/>
        <end position="158"/>
    </location>
</feature>
<organism evidence="2 3">
    <name type="scientific">Solihabitans fulvus</name>
    <dbReference type="NCBI Taxonomy" id="1892852"/>
    <lineage>
        <taxon>Bacteria</taxon>
        <taxon>Bacillati</taxon>
        <taxon>Actinomycetota</taxon>
        <taxon>Actinomycetes</taxon>
        <taxon>Pseudonocardiales</taxon>
        <taxon>Pseudonocardiaceae</taxon>
        <taxon>Solihabitans</taxon>
    </lineage>
</organism>
<keyword evidence="1" id="KW-1133">Transmembrane helix</keyword>
<reference evidence="2 3" key="2">
    <citation type="submission" date="2019-09" db="EMBL/GenBank/DDBJ databases">
        <authorList>
            <person name="Jin C."/>
        </authorList>
    </citation>
    <scope>NUCLEOTIDE SEQUENCE [LARGE SCALE GENOMIC DNA]</scope>
    <source>
        <strain evidence="2 3">AN110305</strain>
    </source>
</reference>
<dbReference type="Pfam" id="PF10011">
    <property type="entry name" value="DUF2254"/>
    <property type="match status" value="1"/>
</dbReference>
<proteinExistence type="predicted"/>
<accession>A0A5B2WT17</accession>
<evidence type="ECO:0000313" key="2">
    <source>
        <dbReference type="EMBL" id="KAA2253970.1"/>
    </source>
</evidence>
<comment type="caution">
    <text evidence="2">The sequence shown here is derived from an EMBL/GenBank/DDBJ whole genome shotgun (WGS) entry which is preliminary data.</text>
</comment>
<feature type="transmembrane region" description="Helical" evidence="1">
    <location>
        <begin position="12"/>
        <end position="35"/>
    </location>
</feature>
<dbReference type="InterPro" id="IPR018723">
    <property type="entry name" value="DUF2254_membrane"/>
</dbReference>
<sequence>MISEWRREALRTNLWLVPTIEVLAAVALFTATFALDRAVYDGDFSLSSWVISGTADAARQILTAIAAAVITVVGIVFSITIVTLTLASTQFGPRMLRNFIRDRGTQITLGTFVATFVYDVLTLVSIGPGDHGDLVPHISITVSFALAVIDLGVLIYFINHIATQIQLPQVIAGIAEDLAKSVAVQRGTPGRPEQPAAEHGPSLANLLATMEELGGVVPTPSSGYLQFVRHQSLVRIAARLDAVIHLPYRPGHFLVQGHPLAVVWPPEAAAQVAYHLQRAQLTGPHRTLTQDVSFGIDQLVEIAIRALSPAVNDTFTAMTCIDWLGDSLCKIAGVWHPVGVHRDQRGDIRVISDQVSYDRLVQRAFEKIRQAGVGMPAVMIRQLDALAKIMEQTRDSEQSQVLLDQAAMIQRANLATVPEESDRADVERRYNALLAQRGEQPRVSLQG</sequence>
<keyword evidence="1" id="KW-0812">Transmembrane</keyword>
<dbReference type="AlphaFoldDB" id="A0A5B2WT17"/>
<dbReference type="EMBL" id="VUOB01000064">
    <property type="protein sequence ID" value="KAA2253970.1"/>
    <property type="molecule type" value="Genomic_DNA"/>
</dbReference>
<evidence type="ECO:0000313" key="3">
    <source>
        <dbReference type="Proteomes" id="UP000323454"/>
    </source>
</evidence>
<gene>
    <name evidence="2" type="ORF">F0L68_31960</name>
</gene>
<keyword evidence="3" id="KW-1185">Reference proteome</keyword>
<feature type="transmembrane region" description="Helical" evidence="1">
    <location>
        <begin position="61"/>
        <end position="86"/>
    </location>
</feature>
<evidence type="ECO:0000256" key="1">
    <source>
        <dbReference type="SAM" id="Phobius"/>
    </source>
</evidence>
<feature type="transmembrane region" description="Helical" evidence="1">
    <location>
        <begin position="107"/>
        <end position="126"/>
    </location>
</feature>
<reference evidence="2 3" key="1">
    <citation type="submission" date="2019-09" db="EMBL/GenBank/DDBJ databases">
        <title>Goodfellowia gen. nov., a new genus of the Pseudonocardineae related to Actinoalloteichus, containing Goodfellowia coeruleoviolacea gen. nov., comb. nov. gen. nov., comb. nov.</title>
        <authorList>
            <person name="Labeda D."/>
        </authorList>
    </citation>
    <scope>NUCLEOTIDE SEQUENCE [LARGE SCALE GENOMIC DNA]</scope>
    <source>
        <strain evidence="2 3">AN110305</strain>
    </source>
</reference>
<dbReference type="OrthoDB" id="2955631at2"/>
<name>A0A5B2WT17_9PSEU</name>
<keyword evidence="1" id="KW-0472">Membrane</keyword>
<dbReference type="Proteomes" id="UP000323454">
    <property type="component" value="Unassembled WGS sequence"/>
</dbReference>
<protein>
    <submittedName>
        <fullName evidence="2">DUF2254 domain-containing protein</fullName>
    </submittedName>
</protein>